<evidence type="ECO:0008006" key="4">
    <source>
        <dbReference type="Google" id="ProtNLM"/>
    </source>
</evidence>
<dbReference type="InterPro" id="IPR013083">
    <property type="entry name" value="Znf_RING/FYVE/PHD"/>
</dbReference>
<evidence type="ECO:0000313" key="2">
    <source>
        <dbReference type="EMBL" id="TFK34157.1"/>
    </source>
</evidence>
<keyword evidence="3" id="KW-1185">Reference proteome</keyword>
<feature type="region of interest" description="Disordered" evidence="1">
    <location>
        <begin position="146"/>
        <end position="281"/>
    </location>
</feature>
<feature type="compositionally biased region" description="Low complexity" evidence="1">
    <location>
        <begin position="200"/>
        <end position="234"/>
    </location>
</feature>
<evidence type="ECO:0000256" key="1">
    <source>
        <dbReference type="SAM" id="MobiDB-lite"/>
    </source>
</evidence>
<feature type="compositionally biased region" description="Polar residues" evidence="1">
    <location>
        <begin position="262"/>
        <end position="271"/>
    </location>
</feature>
<dbReference type="Proteomes" id="UP000308652">
    <property type="component" value="Unassembled WGS sequence"/>
</dbReference>
<dbReference type="SUPFAM" id="SSF57850">
    <property type="entry name" value="RING/U-box"/>
    <property type="match status" value="1"/>
</dbReference>
<accession>A0A5C3LNH4</accession>
<dbReference type="STRING" id="68775.A0A5C3LNH4"/>
<dbReference type="Gene3D" id="3.30.40.10">
    <property type="entry name" value="Zinc/RING finger domain, C3HC4 (zinc finger)"/>
    <property type="match status" value="1"/>
</dbReference>
<name>A0A5C3LNH4_9AGAR</name>
<organism evidence="2 3">
    <name type="scientific">Crucibulum laeve</name>
    <dbReference type="NCBI Taxonomy" id="68775"/>
    <lineage>
        <taxon>Eukaryota</taxon>
        <taxon>Fungi</taxon>
        <taxon>Dikarya</taxon>
        <taxon>Basidiomycota</taxon>
        <taxon>Agaricomycotina</taxon>
        <taxon>Agaricomycetes</taxon>
        <taxon>Agaricomycetidae</taxon>
        <taxon>Agaricales</taxon>
        <taxon>Agaricineae</taxon>
        <taxon>Nidulariaceae</taxon>
        <taxon>Crucibulum</taxon>
    </lineage>
</organism>
<sequence length="352" mass="37641">MSRVHCWMCWPRVTRCRTGVLSAECVLRAVTRVTFCSLLAVTCALPRPWVIPHLRLTFSPFSFSLPTPRLSFLLSSLLTLFRRLCSFEYAVSPCRTLCCGKMFCKEHIADWLHGPSSDGRCPACEKPCSVDNGVLSLVSPSLLPAASLSSRRQDSVSGNGSMSTRQRERSGTVVPSTHSFSTIATVTSPTTTEHTRGRSPSRSLATRSTSAASSGSSSSSASSSNSSNSTTVPSEAESPITSEDDESTPPRYSKRSPPMLSRVSSNESGTPTPRGRSAVPDVIHPSAVLTIDSSELLIPPEAQIKSSWKADLAPVEAAPEPPLTSGGYTLEGLGRVTSAVGLTLILYVLFSR</sequence>
<evidence type="ECO:0000313" key="3">
    <source>
        <dbReference type="Proteomes" id="UP000308652"/>
    </source>
</evidence>
<proteinExistence type="predicted"/>
<gene>
    <name evidence="2" type="ORF">BDQ12DRAFT_375422</name>
</gene>
<dbReference type="EMBL" id="ML213635">
    <property type="protein sequence ID" value="TFK34157.1"/>
    <property type="molecule type" value="Genomic_DNA"/>
</dbReference>
<dbReference type="AlphaFoldDB" id="A0A5C3LNH4"/>
<dbReference type="OrthoDB" id="6270329at2759"/>
<feature type="compositionally biased region" description="Polar residues" evidence="1">
    <location>
        <begin position="155"/>
        <end position="164"/>
    </location>
</feature>
<feature type="compositionally biased region" description="Low complexity" evidence="1">
    <location>
        <begin position="182"/>
        <end position="192"/>
    </location>
</feature>
<protein>
    <recommendedName>
        <fullName evidence="4">RING-type domain-containing protein</fullName>
    </recommendedName>
</protein>
<reference evidence="2 3" key="1">
    <citation type="journal article" date="2019" name="Nat. Ecol. Evol.">
        <title>Megaphylogeny resolves global patterns of mushroom evolution.</title>
        <authorList>
            <person name="Varga T."/>
            <person name="Krizsan K."/>
            <person name="Foldi C."/>
            <person name="Dima B."/>
            <person name="Sanchez-Garcia M."/>
            <person name="Sanchez-Ramirez S."/>
            <person name="Szollosi G.J."/>
            <person name="Szarkandi J.G."/>
            <person name="Papp V."/>
            <person name="Albert L."/>
            <person name="Andreopoulos W."/>
            <person name="Angelini C."/>
            <person name="Antonin V."/>
            <person name="Barry K.W."/>
            <person name="Bougher N.L."/>
            <person name="Buchanan P."/>
            <person name="Buyck B."/>
            <person name="Bense V."/>
            <person name="Catcheside P."/>
            <person name="Chovatia M."/>
            <person name="Cooper J."/>
            <person name="Damon W."/>
            <person name="Desjardin D."/>
            <person name="Finy P."/>
            <person name="Geml J."/>
            <person name="Haridas S."/>
            <person name="Hughes K."/>
            <person name="Justo A."/>
            <person name="Karasinski D."/>
            <person name="Kautmanova I."/>
            <person name="Kiss B."/>
            <person name="Kocsube S."/>
            <person name="Kotiranta H."/>
            <person name="LaButti K.M."/>
            <person name="Lechner B.E."/>
            <person name="Liimatainen K."/>
            <person name="Lipzen A."/>
            <person name="Lukacs Z."/>
            <person name="Mihaltcheva S."/>
            <person name="Morgado L.N."/>
            <person name="Niskanen T."/>
            <person name="Noordeloos M.E."/>
            <person name="Ohm R.A."/>
            <person name="Ortiz-Santana B."/>
            <person name="Ovrebo C."/>
            <person name="Racz N."/>
            <person name="Riley R."/>
            <person name="Savchenko A."/>
            <person name="Shiryaev A."/>
            <person name="Soop K."/>
            <person name="Spirin V."/>
            <person name="Szebenyi C."/>
            <person name="Tomsovsky M."/>
            <person name="Tulloss R.E."/>
            <person name="Uehling J."/>
            <person name="Grigoriev I.V."/>
            <person name="Vagvolgyi C."/>
            <person name="Papp T."/>
            <person name="Martin F.M."/>
            <person name="Miettinen O."/>
            <person name="Hibbett D.S."/>
            <person name="Nagy L.G."/>
        </authorList>
    </citation>
    <scope>NUCLEOTIDE SEQUENCE [LARGE SCALE GENOMIC DNA]</scope>
    <source>
        <strain evidence="2 3">CBS 166.37</strain>
    </source>
</reference>